<dbReference type="EMBL" id="UGNY01000001">
    <property type="protein sequence ID" value="STX36961.1"/>
    <property type="molecule type" value="Genomic_DNA"/>
</dbReference>
<evidence type="ECO:0000313" key="1">
    <source>
        <dbReference type="EMBL" id="STX36961.1"/>
    </source>
</evidence>
<proteinExistence type="predicted"/>
<dbReference type="RefSeq" id="WP_147281837.1">
    <property type="nucleotide sequence ID" value="NZ_UGNY01000001.1"/>
</dbReference>
<reference evidence="1 2" key="1">
    <citation type="submission" date="2018-06" db="EMBL/GenBank/DDBJ databases">
        <authorList>
            <consortium name="Pathogen Informatics"/>
            <person name="Doyle S."/>
        </authorList>
    </citation>
    <scope>NUCLEOTIDE SEQUENCE [LARGE SCALE GENOMIC DNA]</scope>
    <source>
        <strain evidence="1 2">NCTC11978</strain>
    </source>
</reference>
<protein>
    <submittedName>
        <fullName evidence="1">Uncharacterized protein</fullName>
    </submittedName>
</protein>
<evidence type="ECO:0000313" key="2">
    <source>
        <dbReference type="Proteomes" id="UP000254033"/>
    </source>
</evidence>
<dbReference type="AlphaFoldDB" id="A0A378IR40"/>
<name>A0A378IR40_9GAMM</name>
<sequence length="67" mass="7565">MLLISKKINLPDLIPPIPAKPIISLKPVTPSLITNRAPERIYARLFRGKETSTSLQERIESRKKGTQ</sequence>
<organism evidence="1 2">
    <name type="scientific">Legionella feeleii</name>
    <dbReference type="NCBI Taxonomy" id="453"/>
    <lineage>
        <taxon>Bacteria</taxon>
        <taxon>Pseudomonadati</taxon>
        <taxon>Pseudomonadota</taxon>
        <taxon>Gammaproteobacteria</taxon>
        <taxon>Legionellales</taxon>
        <taxon>Legionellaceae</taxon>
        <taxon>Legionella</taxon>
    </lineage>
</organism>
<dbReference type="Proteomes" id="UP000254033">
    <property type="component" value="Unassembled WGS sequence"/>
</dbReference>
<accession>A0A378IR40</accession>
<gene>
    <name evidence="1" type="ORF">NCTC11978_00109</name>
</gene>